<proteinExistence type="predicted"/>
<dbReference type="SUPFAM" id="SSF52402">
    <property type="entry name" value="Adenine nucleotide alpha hydrolases-like"/>
    <property type="match status" value="1"/>
</dbReference>
<dbReference type="CDD" id="cd01991">
    <property type="entry name" value="Asn_synthase_B_C"/>
    <property type="match status" value="1"/>
</dbReference>
<name>A0ABR3W9L9_9PEZI</name>
<accession>A0ABR3W9L9</accession>
<evidence type="ECO:0000259" key="4">
    <source>
        <dbReference type="PROSITE" id="PS51278"/>
    </source>
</evidence>
<keyword evidence="3" id="KW-0315">Glutamine amidotransferase</keyword>
<dbReference type="InterPro" id="IPR051857">
    <property type="entry name" value="Asn_synthetase_domain"/>
</dbReference>
<dbReference type="InterPro" id="IPR017932">
    <property type="entry name" value="GATase_2_dom"/>
</dbReference>
<dbReference type="InterPro" id="IPR001962">
    <property type="entry name" value="Asn_synthase"/>
</dbReference>
<evidence type="ECO:0000256" key="1">
    <source>
        <dbReference type="ARBA" id="ARBA00022605"/>
    </source>
</evidence>
<dbReference type="Pfam" id="PF13537">
    <property type="entry name" value="GATase_7"/>
    <property type="match status" value="1"/>
</dbReference>
<evidence type="ECO:0000256" key="2">
    <source>
        <dbReference type="ARBA" id="ARBA00022888"/>
    </source>
</evidence>
<dbReference type="Gene3D" id="3.40.50.620">
    <property type="entry name" value="HUPs"/>
    <property type="match status" value="1"/>
</dbReference>
<reference evidence="5 6" key="1">
    <citation type="journal article" date="2024" name="IMA Fungus">
        <title>IMA Genome - F19 : A genome assembly and annotation guide to empower mycologists, including annotated draft genome sequences of Ceratocystis pirilliformis, Diaporthe australafricana, Fusarium ophioides, Paecilomyces lecythidis, and Sporothrix stenoceras.</title>
        <authorList>
            <person name="Aylward J."/>
            <person name="Wilson A.M."/>
            <person name="Visagie C.M."/>
            <person name="Spraker J."/>
            <person name="Barnes I."/>
            <person name="Buitendag C."/>
            <person name="Ceriani C."/>
            <person name="Del Mar Angel L."/>
            <person name="du Plessis D."/>
            <person name="Fuchs T."/>
            <person name="Gasser K."/>
            <person name="Kramer D."/>
            <person name="Li W."/>
            <person name="Munsamy K."/>
            <person name="Piso A."/>
            <person name="Price J.L."/>
            <person name="Sonnekus B."/>
            <person name="Thomas C."/>
            <person name="van der Nest A."/>
            <person name="van Dijk A."/>
            <person name="van Heerden A."/>
            <person name="van Vuuren N."/>
            <person name="Yilmaz N."/>
            <person name="Duong T.A."/>
            <person name="van der Merwe N.A."/>
            <person name="Wingfield M.J."/>
            <person name="Wingfield B.D."/>
        </authorList>
    </citation>
    <scope>NUCLEOTIDE SEQUENCE [LARGE SCALE GENOMIC DNA]</scope>
    <source>
        <strain evidence="5 6">CMW 18300</strain>
    </source>
</reference>
<dbReference type="SUPFAM" id="SSF56235">
    <property type="entry name" value="N-terminal nucleophile aminohydrolases (Ntn hydrolases)"/>
    <property type="match status" value="1"/>
</dbReference>
<dbReference type="PANTHER" id="PTHR45937:SF1">
    <property type="entry name" value="ASPARAGINE SYNTHETASE DOMAIN-CONTAINING PROTEIN 1"/>
    <property type="match status" value="1"/>
</dbReference>
<evidence type="ECO:0000313" key="5">
    <source>
        <dbReference type="EMBL" id="KAL1856512.1"/>
    </source>
</evidence>
<dbReference type="InterPro" id="IPR014729">
    <property type="entry name" value="Rossmann-like_a/b/a_fold"/>
</dbReference>
<sequence length="567" mass="62259">MCGIHAVISASQPGEIASDLRRCLCNRGPDHITTHETRLVQGGADHTSATHLAFTSSVLALRGDHVAQQPFIDPETGSVFCWNGEAWKIRHHDVSGNDGEAIAALLYQAVGRVLEDREAAILQVLRSIDGPFAFVFFDKPSGKVYYGRDRLGRRSLVIREGPQGITLSSIADAVDPQWREVEADGIHVLDAANLRFKYHESEGEAPEATRLDWLDDAGAADFVSNIGRFNSTVPAEDNRLLPDTTSVEALRQQLIESLRLRVLDVPSPPGADQHQTKTKVAILFSGGLDCTVIARMCHDLIPLDQGIDLINVAFENPRVAANAQKSRVSEDSGPFDIYEVCPDRITGRKSFAELQAVCPGRAWKFIAVNIPYSEYSSHKGEVVSLIYPHNTEMDLSIASALYFAARGQGIAFTDATTTVPGVYITGARVLLSGLGADELFGGYQRHATAYQRQGYPGLVDELKLDVSRLGKRNLGRDDRVMSHWGKEIRFPYLDEELVRWAIRTPVWEKCDFGSPDGLVEPGKRVLRLLALELGMGKVATEKKRAIQFGARTAKMESGKVKGTTLLS</sequence>
<organism evidence="5 6">
    <name type="scientific">Diaporthe australafricana</name>
    <dbReference type="NCBI Taxonomy" id="127596"/>
    <lineage>
        <taxon>Eukaryota</taxon>
        <taxon>Fungi</taxon>
        <taxon>Dikarya</taxon>
        <taxon>Ascomycota</taxon>
        <taxon>Pezizomycotina</taxon>
        <taxon>Sordariomycetes</taxon>
        <taxon>Sordariomycetidae</taxon>
        <taxon>Diaporthales</taxon>
        <taxon>Diaporthaceae</taxon>
        <taxon>Diaporthe</taxon>
    </lineage>
</organism>
<keyword evidence="2" id="KW-0061">Asparagine biosynthesis</keyword>
<dbReference type="CDD" id="cd03766">
    <property type="entry name" value="Gn_AT_II_novel"/>
    <property type="match status" value="1"/>
</dbReference>
<dbReference type="PROSITE" id="PS51278">
    <property type="entry name" value="GATASE_TYPE_2"/>
    <property type="match status" value="1"/>
</dbReference>
<dbReference type="Gene3D" id="3.60.20.10">
    <property type="entry name" value="Glutamine Phosphoribosylpyrophosphate, subunit 1, domain 1"/>
    <property type="match status" value="1"/>
</dbReference>
<gene>
    <name evidence="5" type="ORF">Daus18300_010669</name>
</gene>
<dbReference type="Proteomes" id="UP001583177">
    <property type="component" value="Unassembled WGS sequence"/>
</dbReference>
<keyword evidence="6" id="KW-1185">Reference proteome</keyword>
<dbReference type="EMBL" id="JAWRVE010000120">
    <property type="protein sequence ID" value="KAL1856512.1"/>
    <property type="molecule type" value="Genomic_DNA"/>
</dbReference>
<feature type="domain" description="Glutamine amidotransferase type-2" evidence="4">
    <location>
        <begin position="2"/>
        <end position="200"/>
    </location>
</feature>
<keyword evidence="1" id="KW-0028">Amino-acid biosynthesis</keyword>
<evidence type="ECO:0000256" key="3">
    <source>
        <dbReference type="ARBA" id="ARBA00022962"/>
    </source>
</evidence>
<protein>
    <recommendedName>
        <fullName evidence="4">Glutamine amidotransferase type-2 domain-containing protein</fullName>
    </recommendedName>
</protein>
<comment type="caution">
    <text evidence="5">The sequence shown here is derived from an EMBL/GenBank/DDBJ whole genome shotgun (WGS) entry which is preliminary data.</text>
</comment>
<dbReference type="PANTHER" id="PTHR45937">
    <property type="entry name" value="ASPARAGINE SYNTHETASE DOMAIN-CONTAINING PROTEIN 1"/>
    <property type="match status" value="1"/>
</dbReference>
<dbReference type="InterPro" id="IPR029055">
    <property type="entry name" value="Ntn_hydrolases_N"/>
</dbReference>
<dbReference type="Pfam" id="PF00733">
    <property type="entry name" value="Asn_synthase"/>
    <property type="match status" value="2"/>
</dbReference>
<evidence type="ECO:0000313" key="6">
    <source>
        <dbReference type="Proteomes" id="UP001583177"/>
    </source>
</evidence>